<accession>B1X0Y2</accession>
<dbReference type="KEGG" id="cyt:cce_3673"/>
<dbReference type="EMBL" id="CP000806">
    <property type="protein sequence ID" value="ACB53021.1"/>
    <property type="molecule type" value="Genomic_DNA"/>
</dbReference>
<dbReference type="Proteomes" id="UP000001203">
    <property type="component" value="Chromosome circular"/>
</dbReference>
<organism evidence="1 2">
    <name type="scientific">Crocosphaera subtropica (strain ATCC 51142 / BH68)</name>
    <name type="common">Cyanothece sp. (strain ATCC 51142)</name>
    <dbReference type="NCBI Taxonomy" id="43989"/>
    <lineage>
        <taxon>Bacteria</taxon>
        <taxon>Bacillati</taxon>
        <taxon>Cyanobacteriota</taxon>
        <taxon>Cyanophyceae</taxon>
        <taxon>Oscillatoriophycideae</taxon>
        <taxon>Chroococcales</taxon>
        <taxon>Aphanothecaceae</taxon>
        <taxon>Crocosphaera</taxon>
        <taxon>Crocosphaera subtropica</taxon>
    </lineage>
</organism>
<reference evidence="1 2" key="1">
    <citation type="journal article" date="2008" name="Proc. Natl. Acad. Sci. U.S.A.">
        <title>The genome of Cyanothece 51142, a unicellular diazotrophic cyanobacterium important in the marine nitrogen cycle.</title>
        <authorList>
            <person name="Welsh E.A."/>
            <person name="Liberton M."/>
            <person name="Stoeckel J."/>
            <person name="Loh T."/>
            <person name="Elvitigala T."/>
            <person name="Wang C."/>
            <person name="Wollam A."/>
            <person name="Fulton R.S."/>
            <person name="Clifton S.W."/>
            <person name="Jacobs J.M."/>
            <person name="Aurora R."/>
            <person name="Ghosh B.K."/>
            <person name="Sherman L.A."/>
            <person name="Smith R.D."/>
            <person name="Wilson R.K."/>
            <person name="Pakrasi H.B."/>
        </authorList>
    </citation>
    <scope>NUCLEOTIDE SEQUENCE [LARGE SCALE GENOMIC DNA]</scope>
    <source>
        <strain evidence="2">ATCC 51142 / BH68</strain>
    </source>
</reference>
<dbReference type="eggNOG" id="ENOG502Z8C3">
    <property type="taxonomic scope" value="Bacteria"/>
</dbReference>
<proteinExistence type="predicted"/>
<dbReference type="Gene3D" id="3.40.1350.100">
    <property type="match status" value="2"/>
</dbReference>
<dbReference type="PANTHER" id="PTHR33926:SF4">
    <property type="entry name" value="PROTEIN TIC 22, CHLOROPLASTIC"/>
    <property type="match status" value="1"/>
</dbReference>
<evidence type="ECO:0000313" key="1">
    <source>
        <dbReference type="EMBL" id="ACB53021.1"/>
    </source>
</evidence>
<evidence type="ECO:0000313" key="2">
    <source>
        <dbReference type="Proteomes" id="UP000001203"/>
    </source>
</evidence>
<dbReference type="Pfam" id="PF04278">
    <property type="entry name" value="Tic22"/>
    <property type="match status" value="1"/>
</dbReference>
<sequence length="264" mass="29842">MSLGIQSICLFVILITKNAMKNLIRWSLTLGILINPISNLNLINPAPVVALTQAEIVEFLSGVPVYSLLDQQGLPIGRQLEDGSVVTPVFMSRKEAQAFLQELKEIDSETADSYRIQILPLSRIYEIARETSTNSSRLFLDYIPSATELQAARELVKEKGQKYPGDVPLYLAKIESDQSYLTIKQEDQEIVPVFFEKATIDQWIETVSQTRPELGQEININVISLSSLIANLEKNDNDLLRSLRFWPSKEMMRIIRSSSETQPQ</sequence>
<keyword evidence="2" id="KW-1185">Reference proteome</keyword>
<dbReference type="STRING" id="43989.cce_3673"/>
<dbReference type="AlphaFoldDB" id="B1X0Y2"/>
<dbReference type="InterPro" id="IPR007378">
    <property type="entry name" value="Tic22-like"/>
</dbReference>
<gene>
    <name evidence="1" type="ordered locus">cce_3673</name>
</gene>
<name>B1X0Y2_CROS5</name>
<dbReference type="GO" id="GO:0015031">
    <property type="term" value="P:protein transport"/>
    <property type="evidence" value="ECO:0007669"/>
    <property type="project" value="InterPro"/>
</dbReference>
<protein>
    <submittedName>
        <fullName evidence="1">Tic22-like protein</fullName>
    </submittedName>
</protein>
<dbReference type="HOGENOM" id="CLU_073560_0_0_3"/>
<dbReference type="PANTHER" id="PTHR33926">
    <property type="entry name" value="PROTEIN TIC 22, CHLOROPLASTIC"/>
    <property type="match status" value="1"/>
</dbReference>